<dbReference type="VEuPathDB" id="TrichDB:TVAGG3_0415910"/>
<dbReference type="EMBL" id="DS113955">
    <property type="protein sequence ID" value="EAX92648.1"/>
    <property type="molecule type" value="Genomic_DNA"/>
</dbReference>
<reference evidence="2" key="2">
    <citation type="journal article" date="2007" name="Science">
        <title>Draft genome sequence of the sexually transmitted pathogen Trichomonas vaginalis.</title>
        <authorList>
            <person name="Carlton J.M."/>
            <person name="Hirt R.P."/>
            <person name="Silva J.C."/>
            <person name="Delcher A.L."/>
            <person name="Schatz M."/>
            <person name="Zhao Q."/>
            <person name="Wortman J.R."/>
            <person name="Bidwell S.L."/>
            <person name="Alsmark U.C.M."/>
            <person name="Besteiro S."/>
            <person name="Sicheritz-Ponten T."/>
            <person name="Noel C.J."/>
            <person name="Dacks J.B."/>
            <person name="Foster P.G."/>
            <person name="Simillion C."/>
            <person name="Van de Peer Y."/>
            <person name="Miranda-Saavedra D."/>
            <person name="Barton G.J."/>
            <person name="Westrop G.D."/>
            <person name="Mueller S."/>
            <person name="Dessi D."/>
            <person name="Fiori P.L."/>
            <person name="Ren Q."/>
            <person name="Paulsen I."/>
            <person name="Zhang H."/>
            <person name="Bastida-Corcuera F.D."/>
            <person name="Simoes-Barbosa A."/>
            <person name="Brown M.T."/>
            <person name="Hayes R.D."/>
            <person name="Mukherjee M."/>
            <person name="Okumura C.Y."/>
            <person name="Schneider R."/>
            <person name="Smith A.J."/>
            <person name="Vanacova S."/>
            <person name="Villalvazo M."/>
            <person name="Haas B.J."/>
            <person name="Pertea M."/>
            <person name="Feldblyum T.V."/>
            <person name="Utterback T.R."/>
            <person name="Shu C.L."/>
            <person name="Osoegawa K."/>
            <person name="de Jong P.J."/>
            <person name="Hrdy I."/>
            <person name="Horvathova L."/>
            <person name="Zubacova Z."/>
            <person name="Dolezal P."/>
            <person name="Malik S.B."/>
            <person name="Logsdon J.M. Jr."/>
            <person name="Henze K."/>
            <person name="Gupta A."/>
            <person name="Wang C.C."/>
            <person name="Dunne R.L."/>
            <person name="Upcroft J.A."/>
            <person name="Upcroft P."/>
            <person name="White O."/>
            <person name="Salzberg S.L."/>
            <person name="Tang P."/>
            <person name="Chiu C.-H."/>
            <person name="Lee Y.-S."/>
            <person name="Embley T.M."/>
            <person name="Coombs G.H."/>
            <person name="Mottram J.C."/>
            <person name="Tachezy J."/>
            <person name="Fraser-Liggett C.M."/>
            <person name="Johnson P.J."/>
        </authorList>
    </citation>
    <scope>NUCLEOTIDE SEQUENCE [LARGE SCALE GENOMIC DNA]</scope>
    <source>
        <strain evidence="2">G3</strain>
    </source>
</reference>
<accession>A2FR18</accession>
<sequence>MDRKEEASSQNCVSKSLSNDLKPENQVLITKYVKIESKSAISQNDFNESFTPKVVVKEGSIINSEKADEIKIESKITLDKSNNDQNSFIKADDESTHIILKNEAEISELKTSQENEAETHQDHRKSSDYISKKEHISSQSNENHDETKNTDGTSKENDQSKLSSYYRKLKMMKNKIKFPNSTSKSIEKPNDISSGKIKECPDSYILERIKKNEPKISISHSISQEKIKSQSLTEERKSFMNIASNYNKTHQNLTESQQKQRISLFEKESKVPVFFKKIQEIQNGNTDETVVIHGNQSIFDRLTKNISESKSEAMHQEDSHFMAKDFICSHVFVPFQPK</sequence>
<evidence type="ECO:0000313" key="3">
    <source>
        <dbReference type="Proteomes" id="UP000001542"/>
    </source>
</evidence>
<dbReference type="KEGG" id="tva:4750360"/>
<dbReference type="VEuPathDB" id="TrichDB:TVAG_349950"/>
<evidence type="ECO:0000256" key="1">
    <source>
        <dbReference type="SAM" id="MobiDB-lite"/>
    </source>
</evidence>
<keyword evidence="3" id="KW-1185">Reference proteome</keyword>
<dbReference type="Proteomes" id="UP000001542">
    <property type="component" value="Unassembled WGS sequence"/>
</dbReference>
<reference evidence="2" key="1">
    <citation type="submission" date="2006-10" db="EMBL/GenBank/DDBJ databases">
        <authorList>
            <person name="Amadeo P."/>
            <person name="Zhao Q."/>
            <person name="Wortman J."/>
            <person name="Fraser-Liggett C."/>
            <person name="Carlton J."/>
        </authorList>
    </citation>
    <scope>NUCLEOTIDE SEQUENCE</scope>
    <source>
        <strain evidence="2">G3</strain>
    </source>
</reference>
<proteinExistence type="predicted"/>
<dbReference type="RefSeq" id="XP_001305578.1">
    <property type="nucleotide sequence ID" value="XM_001305577.1"/>
</dbReference>
<name>A2FR18_TRIV3</name>
<feature type="compositionally biased region" description="Basic and acidic residues" evidence="1">
    <location>
        <begin position="110"/>
        <end position="159"/>
    </location>
</feature>
<dbReference type="InParanoid" id="A2FR18"/>
<gene>
    <name evidence="2" type="ORF">TVAG_349950</name>
</gene>
<organism evidence="2 3">
    <name type="scientific">Trichomonas vaginalis (strain ATCC PRA-98 / G3)</name>
    <dbReference type="NCBI Taxonomy" id="412133"/>
    <lineage>
        <taxon>Eukaryota</taxon>
        <taxon>Metamonada</taxon>
        <taxon>Parabasalia</taxon>
        <taxon>Trichomonadida</taxon>
        <taxon>Trichomonadidae</taxon>
        <taxon>Trichomonas</taxon>
    </lineage>
</organism>
<feature type="region of interest" description="Disordered" evidence="1">
    <location>
        <begin position="110"/>
        <end position="160"/>
    </location>
</feature>
<dbReference type="AlphaFoldDB" id="A2FR18"/>
<protein>
    <submittedName>
        <fullName evidence="2">Uncharacterized protein</fullName>
    </submittedName>
</protein>
<evidence type="ECO:0000313" key="2">
    <source>
        <dbReference type="EMBL" id="EAX92648.1"/>
    </source>
</evidence>